<comment type="similarity">
    <text evidence="1 2">Belongs to the small heat shock protein (HSP20) family.</text>
</comment>
<dbReference type="CDD" id="cd06471">
    <property type="entry name" value="ACD_LpsHSP_like"/>
    <property type="match status" value="1"/>
</dbReference>
<dbReference type="RefSeq" id="WP_055226256.1">
    <property type="nucleotide sequence ID" value="NZ_CYYV01000002.1"/>
</dbReference>
<dbReference type="InterPro" id="IPR002068">
    <property type="entry name" value="A-crystallin/Hsp20_dom"/>
</dbReference>
<dbReference type="InterPro" id="IPR031107">
    <property type="entry name" value="Small_HSP"/>
</dbReference>
<dbReference type="EMBL" id="CYYV01000002">
    <property type="protein sequence ID" value="CUN64900.1"/>
    <property type="molecule type" value="Genomic_DNA"/>
</dbReference>
<dbReference type="Pfam" id="PF00011">
    <property type="entry name" value="HSP20"/>
    <property type="match status" value="1"/>
</dbReference>
<proteinExistence type="inferred from homology"/>
<dbReference type="AlphaFoldDB" id="A0A173YMU8"/>
<evidence type="ECO:0000256" key="1">
    <source>
        <dbReference type="PROSITE-ProRule" id="PRU00285"/>
    </source>
</evidence>
<dbReference type="Gene3D" id="2.60.40.790">
    <property type="match status" value="1"/>
</dbReference>
<name>A0A173YMU8_9FIRM</name>
<protein>
    <submittedName>
        <fullName evidence="4">Probable Hsp20 family chaperone</fullName>
    </submittedName>
</protein>
<sequence>MLMPSIFGENLFDDFFNDFPFYDYDKEMKNTEKKLYGRKASHVMKTDIRELNNGYEVVVDLPGFTKDEVQATLENGYLTISAEKGLDKDEKEKENGRYIRKERYAGACSRSFYVGEDITEEDIKAEFKHGLLKLFVPKKEAKPAVEQKKTISIEG</sequence>
<reference evidence="4 5" key="1">
    <citation type="submission" date="2015-09" db="EMBL/GenBank/DDBJ databases">
        <authorList>
            <consortium name="Pathogen Informatics"/>
        </authorList>
    </citation>
    <scope>NUCLEOTIDE SEQUENCE [LARGE SCALE GENOMIC DNA]</scope>
    <source>
        <strain evidence="4 5">2789STDY5608849</strain>
    </source>
</reference>
<dbReference type="InterPro" id="IPR008978">
    <property type="entry name" value="HSP20-like_chaperone"/>
</dbReference>
<gene>
    <name evidence="4" type="ORF">ERS852406_00491</name>
</gene>
<dbReference type="PANTHER" id="PTHR11527">
    <property type="entry name" value="HEAT-SHOCK PROTEIN 20 FAMILY MEMBER"/>
    <property type="match status" value="1"/>
</dbReference>
<organism evidence="4 5">
    <name type="scientific">Fusicatenibacter saccharivorans</name>
    <dbReference type="NCBI Taxonomy" id="1150298"/>
    <lineage>
        <taxon>Bacteria</taxon>
        <taxon>Bacillati</taxon>
        <taxon>Bacillota</taxon>
        <taxon>Clostridia</taxon>
        <taxon>Lachnospirales</taxon>
        <taxon>Lachnospiraceae</taxon>
        <taxon>Fusicatenibacter</taxon>
    </lineage>
</organism>
<dbReference type="SUPFAM" id="SSF49764">
    <property type="entry name" value="HSP20-like chaperones"/>
    <property type="match status" value="1"/>
</dbReference>
<evidence type="ECO:0000259" key="3">
    <source>
        <dbReference type="PROSITE" id="PS01031"/>
    </source>
</evidence>
<dbReference type="PROSITE" id="PS01031">
    <property type="entry name" value="SHSP"/>
    <property type="match status" value="1"/>
</dbReference>
<dbReference type="Proteomes" id="UP000095706">
    <property type="component" value="Unassembled WGS sequence"/>
</dbReference>
<feature type="domain" description="SHSP" evidence="3">
    <location>
        <begin position="37"/>
        <end position="154"/>
    </location>
</feature>
<evidence type="ECO:0000313" key="5">
    <source>
        <dbReference type="Proteomes" id="UP000095706"/>
    </source>
</evidence>
<evidence type="ECO:0000256" key="2">
    <source>
        <dbReference type="RuleBase" id="RU003616"/>
    </source>
</evidence>
<accession>A0A173YMU8</accession>
<evidence type="ECO:0000313" key="4">
    <source>
        <dbReference type="EMBL" id="CUN64900.1"/>
    </source>
</evidence>